<dbReference type="Pfam" id="PF03119">
    <property type="entry name" value="DNA_ligase_ZBD"/>
    <property type="match status" value="1"/>
</dbReference>
<dbReference type="InterPro" id="IPR013839">
    <property type="entry name" value="DNAligase_adenylation"/>
</dbReference>
<feature type="binding site" evidence="10">
    <location>
        <position position="462"/>
    </location>
    <ligand>
        <name>Zn(2+)</name>
        <dbReference type="ChEBI" id="CHEBI:29105"/>
    </ligand>
</feature>
<evidence type="ECO:0000256" key="5">
    <source>
        <dbReference type="ARBA" id="ARBA00022833"/>
    </source>
</evidence>
<feature type="binding site" evidence="10">
    <location>
        <position position="456"/>
    </location>
    <ligand>
        <name>Zn(2+)</name>
        <dbReference type="ChEBI" id="CHEBI:29105"/>
    </ligand>
</feature>
<keyword evidence="1 10" id="KW-0436">Ligase</keyword>
<dbReference type="Gene3D" id="6.20.10.30">
    <property type="match status" value="1"/>
</dbReference>
<dbReference type="InterPro" id="IPR001679">
    <property type="entry name" value="DNA_ligase"/>
</dbReference>
<dbReference type="InterPro" id="IPR010994">
    <property type="entry name" value="RuvA_2-like"/>
</dbReference>
<feature type="binding site" evidence="10">
    <location>
        <position position="182"/>
    </location>
    <ligand>
        <name>NAD(+)</name>
        <dbReference type="ChEBI" id="CHEBI:57540"/>
    </ligand>
</feature>
<dbReference type="Proteomes" id="UP001206483">
    <property type="component" value="Unassembled WGS sequence"/>
</dbReference>
<comment type="similarity">
    <text evidence="10">Belongs to the NAD-dependent DNA ligase family. LigA subfamily.</text>
</comment>
<keyword evidence="2 10" id="KW-0235">DNA replication</keyword>
<dbReference type="Gene3D" id="3.40.50.10190">
    <property type="entry name" value="BRCT domain"/>
    <property type="match status" value="1"/>
</dbReference>
<comment type="cofactor">
    <cofactor evidence="10">
        <name>Mg(2+)</name>
        <dbReference type="ChEBI" id="CHEBI:18420"/>
    </cofactor>
    <cofactor evidence="10">
        <name>Mn(2+)</name>
        <dbReference type="ChEBI" id="CHEBI:29035"/>
    </cofactor>
</comment>
<evidence type="ECO:0000256" key="10">
    <source>
        <dbReference type="HAMAP-Rule" id="MF_01588"/>
    </source>
</evidence>
<accession>A0ABT1IRD8</accession>
<dbReference type="InterPro" id="IPR041663">
    <property type="entry name" value="DisA/LigA_HHH"/>
</dbReference>
<comment type="function">
    <text evidence="10">DNA ligase that catalyzes the formation of phosphodiester linkages between 5'-phosphoryl and 3'-hydroxyl groups in double-stranded DNA using NAD as a coenzyme and as the energy source for the reaction. It is essential for DNA replication and repair of damaged DNA.</text>
</comment>
<dbReference type="PROSITE" id="PS01055">
    <property type="entry name" value="DNA_LIGASE_N1"/>
    <property type="match status" value="1"/>
</dbReference>
<dbReference type="SUPFAM" id="SSF56091">
    <property type="entry name" value="DNA ligase/mRNA capping enzyme, catalytic domain"/>
    <property type="match status" value="1"/>
</dbReference>
<protein>
    <recommendedName>
        <fullName evidence="10">DNA ligase</fullName>
        <ecNumber evidence="10">6.5.1.2</ecNumber>
    </recommendedName>
    <alternativeName>
        <fullName evidence="10">Polydeoxyribonucleotide synthase [NAD(+)]</fullName>
    </alternativeName>
</protein>
<keyword evidence="10" id="KW-0464">Manganese</keyword>
<dbReference type="Pfam" id="PF03120">
    <property type="entry name" value="OB_DNA_ligase"/>
    <property type="match status" value="1"/>
</dbReference>
<keyword evidence="8 10" id="KW-0234">DNA repair</keyword>
<keyword evidence="6 10" id="KW-0460">Magnesium</keyword>
<feature type="binding site" evidence="10">
    <location>
        <position position="122"/>
    </location>
    <ligand>
        <name>NAD(+)</name>
        <dbReference type="ChEBI" id="CHEBI:57540"/>
    </ligand>
</feature>
<feature type="active site" description="N6-AMP-lysine intermediate" evidence="10">
    <location>
        <position position="124"/>
    </location>
</feature>
<dbReference type="Pfam" id="PF12826">
    <property type="entry name" value="HHH_2"/>
    <property type="match status" value="1"/>
</dbReference>
<dbReference type="Pfam" id="PF00533">
    <property type="entry name" value="BRCT"/>
    <property type="match status" value="1"/>
</dbReference>
<proteinExistence type="inferred from homology"/>
<keyword evidence="3 10" id="KW-0479">Metal-binding</keyword>
<dbReference type="CDD" id="cd00114">
    <property type="entry name" value="LIGANc"/>
    <property type="match status" value="1"/>
</dbReference>
<dbReference type="PANTHER" id="PTHR23389:SF9">
    <property type="entry name" value="DNA LIGASE"/>
    <property type="match status" value="1"/>
</dbReference>
<evidence type="ECO:0000256" key="1">
    <source>
        <dbReference type="ARBA" id="ARBA00022598"/>
    </source>
</evidence>
<feature type="binding site" evidence="10">
    <location>
        <begin position="91"/>
        <end position="92"/>
    </location>
    <ligand>
        <name>NAD(+)</name>
        <dbReference type="ChEBI" id="CHEBI:57540"/>
    </ligand>
</feature>
<feature type="domain" description="BRCT" evidence="11">
    <location>
        <begin position="656"/>
        <end position="724"/>
    </location>
</feature>
<dbReference type="Gene3D" id="1.10.150.20">
    <property type="entry name" value="5' to 3' exonuclease, C-terminal subdomain"/>
    <property type="match status" value="2"/>
</dbReference>
<dbReference type="SMART" id="SM00292">
    <property type="entry name" value="BRCT"/>
    <property type="match status" value="1"/>
</dbReference>
<evidence type="ECO:0000313" key="12">
    <source>
        <dbReference type="EMBL" id="MCP2307683.1"/>
    </source>
</evidence>
<dbReference type="PIRSF" id="PIRSF001604">
    <property type="entry name" value="LigA"/>
    <property type="match status" value="1"/>
</dbReference>
<feature type="binding site" evidence="10">
    <location>
        <begin position="42"/>
        <end position="46"/>
    </location>
    <ligand>
        <name>NAD(+)</name>
        <dbReference type="ChEBI" id="CHEBI:57540"/>
    </ligand>
</feature>
<dbReference type="InterPro" id="IPR018239">
    <property type="entry name" value="DNA_ligase_AS"/>
</dbReference>
<dbReference type="SUPFAM" id="SSF50249">
    <property type="entry name" value="Nucleic acid-binding proteins"/>
    <property type="match status" value="1"/>
</dbReference>
<dbReference type="NCBIfam" id="NF005932">
    <property type="entry name" value="PRK07956.1"/>
    <property type="match status" value="1"/>
</dbReference>
<dbReference type="InterPro" id="IPR012340">
    <property type="entry name" value="NA-bd_OB-fold"/>
</dbReference>
<dbReference type="SUPFAM" id="SSF47781">
    <property type="entry name" value="RuvA domain 2-like"/>
    <property type="match status" value="1"/>
</dbReference>
<dbReference type="Gene3D" id="3.30.470.30">
    <property type="entry name" value="DNA ligase/mRNA capping enzyme"/>
    <property type="match status" value="1"/>
</dbReference>
<feature type="binding site" evidence="10">
    <location>
        <position position="440"/>
    </location>
    <ligand>
        <name>Zn(2+)</name>
        <dbReference type="ChEBI" id="CHEBI:29105"/>
    </ligand>
</feature>
<dbReference type="InterPro" id="IPR001357">
    <property type="entry name" value="BRCT_dom"/>
</dbReference>
<dbReference type="InterPro" id="IPR036420">
    <property type="entry name" value="BRCT_dom_sf"/>
</dbReference>
<dbReference type="InterPro" id="IPR013840">
    <property type="entry name" value="DNAligase_N"/>
</dbReference>
<evidence type="ECO:0000256" key="9">
    <source>
        <dbReference type="ARBA" id="ARBA00034005"/>
    </source>
</evidence>
<feature type="binding site" evidence="10">
    <location>
        <position position="437"/>
    </location>
    <ligand>
        <name>Zn(2+)</name>
        <dbReference type="ChEBI" id="CHEBI:29105"/>
    </ligand>
</feature>
<comment type="catalytic activity">
    <reaction evidence="9 10">
        <text>NAD(+) + (deoxyribonucleotide)n-3'-hydroxyl + 5'-phospho-(deoxyribonucleotide)m = (deoxyribonucleotide)n+m + AMP + beta-nicotinamide D-nucleotide.</text>
        <dbReference type="EC" id="6.5.1.2"/>
    </reaction>
</comment>
<dbReference type="PANTHER" id="PTHR23389">
    <property type="entry name" value="CHROMOSOME TRANSMISSION FIDELITY FACTOR 18"/>
    <property type="match status" value="1"/>
</dbReference>
<dbReference type="InterPro" id="IPR004150">
    <property type="entry name" value="NAD_DNA_ligase_OB"/>
</dbReference>
<dbReference type="SMART" id="SM00532">
    <property type="entry name" value="LIGANc"/>
    <property type="match status" value="1"/>
</dbReference>
<keyword evidence="5 10" id="KW-0862">Zinc</keyword>
<evidence type="ECO:0000256" key="7">
    <source>
        <dbReference type="ARBA" id="ARBA00023027"/>
    </source>
</evidence>
<dbReference type="GO" id="GO:0003911">
    <property type="term" value="F:DNA ligase (NAD+) activity"/>
    <property type="evidence" value="ECO:0007669"/>
    <property type="project" value="UniProtKB-EC"/>
</dbReference>
<evidence type="ECO:0000313" key="13">
    <source>
        <dbReference type="Proteomes" id="UP001206483"/>
    </source>
</evidence>
<keyword evidence="4 10" id="KW-0227">DNA damage</keyword>
<dbReference type="Gene3D" id="1.10.287.610">
    <property type="entry name" value="Helix hairpin bin"/>
    <property type="match status" value="1"/>
</dbReference>
<organism evidence="12 13">
    <name type="scientific">Kitasatospora paracochleata</name>
    <dbReference type="NCBI Taxonomy" id="58354"/>
    <lineage>
        <taxon>Bacteria</taxon>
        <taxon>Bacillati</taxon>
        <taxon>Actinomycetota</taxon>
        <taxon>Actinomycetes</taxon>
        <taxon>Kitasatosporales</taxon>
        <taxon>Streptomycetaceae</taxon>
        <taxon>Kitasatospora</taxon>
    </lineage>
</organism>
<dbReference type="SUPFAM" id="SSF52113">
    <property type="entry name" value="BRCT domain"/>
    <property type="match status" value="1"/>
</dbReference>
<evidence type="ECO:0000256" key="8">
    <source>
        <dbReference type="ARBA" id="ARBA00023204"/>
    </source>
</evidence>
<gene>
    <name evidence="10" type="primary">ligA</name>
    <name evidence="12" type="ORF">FHR36_000775</name>
</gene>
<keyword evidence="7 10" id="KW-0520">NAD</keyword>
<dbReference type="InterPro" id="IPR004149">
    <property type="entry name" value="Znf_DNAligase_C4"/>
</dbReference>
<dbReference type="EC" id="6.5.1.2" evidence="10"/>
<keyword evidence="13" id="KW-1185">Reference proteome</keyword>
<evidence type="ECO:0000256" key="6">
    <source>
        <dbReference type="ARBA" id="ARBA00022842"/>
    </source>
</evidence>
<reference evidence="12 13" key="1">
    <citation type="submission" date="2022-06" db="EMBL/GenBank/DDBJ databases">
        <title>Sequencing the genomes of 1000 actinobacteria strains.</title>
        <authorList>
            <person name="Klenk H.-P."/>
        </authorList>
    </citation>
    <scope>NUCLEOTIDE SEQUENCE [LARGE SCALE GENOMIC DNA]</scope>
    <source>
        <strain evidence="12 13">DSM 41656</strain>
    </source>
</reference>
<evidence type="ECO:0000259" key="11">
    <source>
        <dbReference type="PROSITE" id="PS50172"/>
    </source>
</evidence>
<feature type="binding site" evidence="10">
    <location>
        <position position="145"/>
    </location>
    <ligand>
        <name>NAD(+)</name>
        <dbReference type="ChEBI" id="CHEBI:57540"/>
    </ligand>
</feature>
<evidence type="ECO:0000256" key="4">
    <source>
        <dbReference type="ARBA" id="ARBA00022763"/>
    </source>
</evidence>
<dbReference type="NCBIfam" id="TIGR00575">
    <property type="entry name" value="dnlj"/>
    <property type="match status" value="1"/>
</dbReference>
<evidence type="ECO:0000256" key="3">
    <source>
        <dbReference type="ARBA" id="ARBA00022723"/>
    </source>
</evidence>
<comment type="caution">
    <text evidence="12">The sequence shown here is derived from an EMBL/GenBank/DDBJ whole genome shotgun (WGS) entry which is preliminary data.</text>
</comment>
<sequence>MAVVEGWEEIPAEVRKRHTELAAEIEEHRARYYEQDAPTVSDAEFDRLMRELEALEAEHPALVTPESPSQKVGGAAVEGFTKVEHRERLLSLDNAMNEEELAAWAERVATELSGVQYHYLCELKVDGLAVNLTYVRGELVQAATRGDGRVGEDITANVRTIEEIPHRLRGENIPELVEIRGEVYFPTEAFEELNASFAAENERRRAANEQRAAEGRRPLALVKLFANPRNAAAGSLRQKDPLVTASRPLHMVVHGIGAREGFDIDCQSHAYELLRGWGLPTARHNRVVSTLDEVRAFIRTYGEQRHSVEHEIDGVVVKVDEIALQGRLGATSKSPRWAIAWKYPPEEVTAKLASIKVGIGRTGRATPYAVLAEPVKVAGSMVQYATLHNQDVVKAKGVLLGDTIVLRKAGDVIPEILGPIEDLRDGTEQEFVMPSHCHECGTELRPMAEGDIDLRCPNAQFCPAQIRERLAYLGGRESLDIEGLGYVAATALTQPLEPADPPVKNEGDIFGLSAEQLLPIKVLVRDQKTGMPKLDDQTGEEKVVDFFATIKGEPKKSLGLLLDNLAAAKDRPLWRYLNGLSIRHVGPVAAQALAREFRDLDRILGASEEELAAAEGVGPKIASAIKEWYAEEWHRDIVEQWRRAGVQFVEEFSEEESERPLEGLTVVVTGTLAGHTRDGAKAALTSRGAKVTGSVSKKTHFVVVGDNPGSKYDKAVQLGVPVLDDAGFAVLLDRGADAARAHLGLDNVDSEAEPES</sequence>
<dbReference type="EMBL" id="JAMZDX010000001">
    <property type="protein sequence ID" value="MCP2307683.1"/>
    <property type="molecule type" value="Genomic_DNA"/>
</dbReference>
<evidence type="ECO:0000256" key="2">
    <source>
        <dbReference type="ARBA" id="ARBA00022705"/>
    </source>
</evidence>
<dbReference type="CDD" id="cd17748">
    <property type="entry name" value="BRCT_DNA_ligase_like"/>
    <property type="match status" value="1"/>
</dbReference>
<dbReference type="PROSITE" id="PS50172">
    <property type="entry name" value="BRCT"/>
    <property type="match status" value="1"/>
</dbReference>
<feature type="binding site" evidence="10">
    <location>
        <position position="342"/>
    </location>
    <ligand>
        <name>NAD(+)</name>
        <dbReference type="ChEBI" id="CHEBI:57540"/>
    </ligand>
</feature>
<feature type="binding site" evidence="10">
    <location>
        <position position="318"/>
    </location>
    <ligand>
        <name>NAD(+)</name>
        <dbReference type="ChEBI" id="CHEBI:57540"/>
    </ligand>
</feature>
<dbReference type="Pfam" id="PF01653">
    <property type="entry name" value="DNA_ligase_aden"/>
    <property type="match status" value="2"/>
</dbReference>
<dbReference type="Gene3D" id="2.40.50.140">
    <property type="entry name" value="Nucleic acid-binding proteins"/>
    <property type="match status" value="1"/>
</dbReference>
<dbReference type="HAMAP" id="MF_01588">
    <property type="entry name" value="DNA_ligase_A"/>
    <property type="match status" value="1"/>
</dbReference>
<name>A0ABT1IRD8_9ACTN</name>